<dbReference type="InterPro" id="IPR012006">
    <property type="entry name" value="CCA_bact"/>
</dbReference>
<feature type="binding site" evidence="12">
    <location>
        <position position="137"/>
    </location>
    <ligand>
        <name>ATP</name>
        <dbReference type="ChEBI" id="CHEBI:30616"/>
    </ligand>
</feature>
<keyword evidence="6 12" id="KW-0547">Nucleotide-binding</keyword>
<dbReference type="PIRSF" id="PIRSF000813">
    <property type="entry name" value="CCA_bact"/>
    <property type="match status" value="1"/>
</dbReference>
<evidence type="ECO:0000256" key="8">
    <source>
        <dbReference type="ARBA" id="ARBA00022801"/>
    </source>
</evidence>
<dbReference type="InterPro" id="IPR006674">
    <property type="entry name" value="HD_domain"/>
</dbReference>
<evidence type="ECO:0000256" key="7">
    <source>
        <dbReference type="ARBA" id="ARBA00022800"/>
    </source>
</evidence>
<dbReference type="PANTHER" id="PTHR47545:SF1">
    <property type="entry name" value="MULTIFUNCTIONAL CCA PROTEIN"/>
    <property type="match status" value="1"/>
</dbReference>
<evidence type="ECO:0000313" key="15">
    <source>
        <dbReference type="Proteomes" id="UP001596364"/>
    </source>
</evidence>
<dbReference type="HAMAP" id="MF_01262">
    <property type="entry name" value="CCA_bact_type2"/>
    <property type="match status" value="1"/>
</dbReference>
<dbReference type="EC" id="2.7.7.72" evidence="12"/>
<evidence type="ECO:0000256" key="6">
    <source>
        <dbReference type="ARBA" id="ARBA00022741"/>
    </source>
</evidence>
<accession>A0ABW1XK07</accession>
<comment type="similarity">
    <text evidence="12">Belongs to the tRNA nucleotidyltransferase/poly(A) polymerase family. Bacterial CCA-adding enzyme type 1 subfamily.</text>
</comment>
<keyword evidence="10 12" id="KW-0460">Magnesium</keyword>
<evidence type="ECO:0000256" key="9">
    <source>
        <dbReference type="ARBA" id="ARBA00022840"/>
    </source>
</evidence>
<evidence type="ECO:0000256" key="2">
    <source>
        <dbReference type="ARBA" id="ARBA00022679"/>
    </source>
</evidence>
<dbReference type="Gene3D" id="3.30.460.10">
    <property type="entry name" value="Beta Polymerase, domain 2"/>
    <property type="match status" value="1"/>
</dbReference>
<comment type="function">
    <text evidence="12">Catalyzes the addition and repair of the essential 3'-terminal CCA sequence in tRNAs without using a nucleic acid template. Adds these three nucleotides in the order of C, C, and A to the tRNA nucleotide-73, using CTP and ATP as substrates and producing inorganic pyrophosphate. tRNA 3'-terminal CCA addition is required both for tRNA processing and repair. Also involved in tRNA surveillance by mediating tandem CCA addition to generate a CCACCA at the 3' terminus of unstable tRNAs. While stable tRNAs receive only 3'-terminal CCA, unstable tRNAs are marked with CCACCA and rapidly degraded.</text>
</comment>
<keyword evidence="2 12" id="KW-0808">Transferase</keyword>
<dbReference type="SUPFAM" id="SSF81891">
    <property type="entry name" value="Poly A polymerase C-terminal region-like"/>
    <property type="match status" value="1"/>
</dbReference>
<keyword evidence="12" id="KW-0511">Multifunctional enzyme</keyword>
<keyword evidence="3 12" id="KW-0819">tRNA processing</keyword>
<sequence length="412" mass="46921">MQIYLVGGAVRDKLLHLPVKDKDWVVVGASSEQMLEQGFIQVGKDFPVFLHPQSNEEYALARTERKTGTGYTGFSCDTSKDVTLELDLLRRDLTINAMAEDETGKIIDPYGGLRDLQDKILRHVSPAFSEDPLRVLRVARFAARFHHLGFRIAGETINLMSDIAQHGELNTLSPERVWQETARALGEHDPHIYFDVLHRCDALEYWFMELDRLWGVPNPAMWHPEIDTGVHTLMVLEQACQLSDKLSVRFAALVHDVGKGLTPAQRWPSHRGHETLGLQAIRDLCERIRAPNECRDLALLVSEYHSHVHRAFELRPATLLNLFDSADAWRKPQRFDDFLTACRADARGRSGFESTPYLQADYVRQAFNIASAVEVKSIIDAGYQGKQIREQLDIARIAALNDFKHSWQQTHH</sequence>
<feature type="binding site" evidence="12">
    <location>
        <position position="8"/>
    </location>
    <ligand>
        <name>CTP</name>
        <dbReference type="ChEBI" id="CHEBI:37563"/>
    </ligand>
</feature>
<keyword evidence="4 12" id="KW-0548">Nucleotidyltransferase</keyword>
<dbReference type="RefSeq" id="WP_131257227.1">
    <property type="nucleotide sequence ID" value="NZ_JBHSUS010000001.1"/>
</dbReference>
<dbReference type="InterPro" id="IPR003607">
    <property type="entry name" value="HD/PDEase_dom"/>
</dbReference>
<comment type="subunit">
    <text evidence="12">Monomer. Can also form homodimers and oligomers.</text>
</comment>
<feature type="binding site" evidence="12">
    <location>
        <position position="11"/>
    </location>
    <ligand>
        <name>CTP</name>
        <dbReference type="ChEBI" id="CHEBI:37563"/>
    </ligand>
</feature>
<comment type="domain">
    <text evidence="12">Comprises two domains: an N-terminal domain containing the nucleotidyltransferase activity and a C-terminal HD domain associated with both phosphodiesterase and phosphatase activities.</text>
</comment>
<feature type="binding site" evidence="12">
    <location>
        <position position="21"/>
    </location>
    <ligand>
        <name>Mg(2+)</name>
        <dbReference type="ChEBI" id="CHEBI:18420"/>
    </ligand>
</feature>
<evidence type="ECO:0000256" key="10">
    <source>
        <dbReference type="ARBA" id="ARBA00022842"/>
    </source>
</evidence>
<comment type="caution">
    <text evidence="14">The sequence shown here is derived from an EMBL/GenBank/DDBJ whole genome shotgun (WGS) entry which is preliminary data.</text>
</comment>
<name>A0ABW1XK07_9ALTE</name>
<comment type="miscellaneous">
    <text evidence="12">A single active site specifically recognizes both ATP and CTP and is responsible for their addition.</text>
</comment>
<evidence type="ECO:0000256" key="11">
    <source>
        <dbReference type="ARBA" id="ARBA00022884"/>
    </source>
</evidence>
<protein>
    <recommendedName>
        <fullName evidence="12">Multifunctional CCA protein</fullName>
    </recommendedName>
    <domain>
        <recommendedName>
            <fullName evidence="12">CCA-adding enzyme</fullName>
            <ecNumber evidence="12">2.7.7.72</ecNumber>
        </recommendedName>
        <alternativeName>
            <fullName evidence="12">CCA tRNA nucleotidyltransferase</fullName>
        </alternativeName>
        <alternativeName>
            <fullName evidence="12">tRNA CCA-pyrophosphorylase</fullName>
        </alternativeName>
        <alternativeName>
            <fullName evidence="12">tRNA adenylyl-/cytidylyl-transferase</fullName>
        </alternativeName>
        <alternativeName>
            <fullName evidence="12">tRNA nucleotidyltransferase</fullName>
        </alternativeName>
        <alternativeName>
            <fullName evidence="12">tRNA-NT</fullName>
        </alternativeName>
    </domain>
    <domain>
        <recommendedName>
            <fullName evidence="12">2'-nucleotidase</fullName>
            <ecNumber evidence="12">3.1.3.-</ecNumber>
        </recommendedName>
    </domain>
    <domain>
        <recommendedName>
            <fullName evidence="12">2',3'-cyclic phosphodiesterase</fullName>
            <ecNumber evidence="12">3.1.4.-</ecNumber>
        </recommendedName>
    </domain>
    <domain>
        <recommendedName>
            <fullName evidence="12">Phosphatase</fullName>
        </recommendedName>
    </domain>
</protein>
<reference evidence="15" key="1">
    <citation type="journal article" date="2019" name="Int. J. Syst. Evol. Microbiol.">
        <title>The Global Catalogue of Microorganisms (GCM) 10K type strain sequencing project: providing services to taxonomists for standard genome sequencing and annotation.</title>
        <authorList>
            <consortium name="The Broad Institute Genomics Platform"/>
            <consortium name="The Broad Institute Genome Sequencing Center for Infectious Disease"/>
            <person name="Wu L."/>
            <person name="Ma J."/>
        </authorList>
    </citation>
    <scope>NUCLEOTIDE SEQUENCE [LARGE SCALE GENOMIC DNA]</scope>
    <source>
        <strain evidence="15">CGMCC 1.16031</strain>
    </source>
</reference>
<feature type="binding site" evidence="12">
    <location>
        <position position="8"/>
    </location>
    <ligand>
        <name>ATP</name>
        <dbReference type="ChEBI" id="CHEBI:30616"/>
    </ligand>
</feature>
<comment type="catalytic activity">
    <reaction evidence="12">
        <text>a tRNA precursor + 2 CTP + ATP = a tRNA with a 3' CCA end + 3 diphosphate</text>
        <dbReference type="Rhea" id="RHEA:14433"/>
        <dbReference type="Rhea" id="RHEA-COMP:10465"/>
        <dbReference type="Rhea" id="RHEA-COMP:10468"/>
        <dbReference type="ChEBI" id="CHEBI:30616"/>
        <dbReference type="ChEBI" id="CHEBI:33019"/>
        <dbReference type="ChEBI" id="CHEBI:37563"/>
        <dbReference type="ChEBI" id="CHEBI:74896"/>
        <dbReference type="ChEBI" id="CHEBI:83071"/>
        <dbReference type="EC" id="2.7.7.72"/>
    </reaction>
</comment>
<evidence type="ECO:0000256" key="1">
    <source>
        <dbReference type="ARBA" id="ARBA00022596"/>
    </source>
</evidence>
<feature type="binding site" evidence="12">
    <location>
        <position position="91"/>
    </location>
    <ligand>
        <name>CTP</name>
        <dbReference type="ChEBI" id="CHEBI:37563"/>
    </ligand>
</feature>
<dbReference type="GO" id="GO:0016787">
    <property type="term" value="F:hydrolase activity"/>
    <property type="evidence" value="ECO:0007669"/>
    <property type="project" value="UniProtKB-KW"/>
</dbReference>
<gene>
    <name evidence="12" type="primary">cca</name>
    <name evidence="14" type="ORF">ACFP85_04905</name>
</gene>
<dbReference type="SMART" id="SM00471">
    <property type="entry name" value="HDc"/>
    <property type="match status" value="1"/>
</dbReference>
<feature type="domain" description="HD" evidence="13">
    <location>
        <begin position="228"/>
        <end position="329"/>
    </location>
</feature>
<dbReference type="Gene3D" id="1.10.3090.10">
    <property type="entry name" value="cca-adding enzyme, domain 2"/>
    <property type="match status" value="1"/>
</dbReference>
<comment type="cofactor">
    <cofactor evidence="12">
        <name>Ni(2+)</name>
        <dbReference type="ChEBI" id="CHEBI:49786"/>
    </cofactor>
    <text evidence="12">Nickel for phosphatase activity.</text>
</comment>
<comment type="cofactor">
    <cofactor evidence="12">
        <name>Mg(2+)</name>
        <dbReference type="ChEBI" id="CHEBI:18420"/>
    </cofactor>
    <text evidence="12">Magnesium is required for nucleotidyltransferase activity.</text>
</comment>
<organism evidence="14 15">
    <name type="scientific">Pseudobowmanella zhangzhouensis</name>
    <dbReference type="NCBI Taxonomy" id="1537679"/>
    <lineage>
        <taxon>Bacteria</taxon>
        <taxon>Pseudomonadati</taxon>
        <taxon>Pseudomonadota</taxon>
        <taxon>Gammaproteobacteria</taxon>
        <taxon>Alteromonadales</taxon>
        <taxon>Alteromonadaceae</taxon>
    </lineage>
</organism>
<dbReference type="CDD" id="cd00077">
    <property type="entry name" value="HDc"/>
    <property type="match status" value="1"/>
</dbReference>
<keyword evidence="7 12" id="KW-0692">RNA repair</keyword>
<feature type="binding site" evidence="12">
    <location>
        <position position="140"/>
    </location>
    <ligand>
        <name>CTP</name>
        <dbReference type="ChEBI" id="CHEBI:37563"/>
    </ligand>
</feature>
<dbReference type="EC" id="3.1.4.-" evidence="12"/>
<evidence type="ECO:0000256" key="4">
    <source>
        <dbReference type="ARBA" id="ARBA00022695"/>
    </source>
</evidence>
<dbReference type="EMBL" id="JBHSUS010000001">
    <property type="protein sequence ID" value="MFC6439487.1"/>
    <property type="molecule type" value="Genomic_DNA"/>
</dbReference>
<keyword evidence="9 12" id="KW-0067">ATP-binding</keyword>
<dbReference type="InterPro" id="IPR002646">
    <property type="entry name" value="PolA_pol_head_dom"/>
</dbReference>
<evidence type="ECO:0000256" key="5">
    <source>
        <dbReference type="ARBA" id="ARBA00022723"/>
    </source>
</evidence>
<keyword evidence="1 12" id="KW-0533">Nickel</keyword>
<dbReference type="EC" id="3.1.3.-" evidence="12"/>
<feature type="binding site" evidence="12">
    <location>
        <position position="23"/>
    </location>
    <ligand>
        <name>Mg(2+)</name>
        <dbReference type="ChEBI" id="CHEBI:18420"/>
    </ligand>
</feature>
<evidence type="ECO:0000259" key="13">
    <source>
        <dbReference type="PROSITE" id="PS51831"/>
    </source>
</evidence>
<keyword evidence="15" id="KW-1185">Reference proteome</keyword>
<dbReference type="SUPFAM" id="SSF81301">
    <property type="entry name" value="Nucleotidyltransferase"/>
    <property type="match status" value="1"/>
</dbReference>
<keyword evidence="11 12" id="KW-0694">RNA-binding</keyword>
<feature type="binding site" evidence="12">
    <location>
        <position position="140"/>
    </location>
    <ligand>
        <name>ATP</name>
        <dbReference type="ChEBI" id="CHEBI:30616"/>
    </ligand>
</feature>
<feature type="binding site" evidence="12">
    <location>
        <position position="137"/>
    </location>
    <ligand>
        <name>CTP</name>
        <dbReference type="ChEBI" id="CHEBI:37563"/>
    </ligand>
</feature>
<keyword evidence="5 12" id="KW-0479">Metal-binding</keyword>
<evidence type="ECO:0000313" key="14">
    <source>
        <dbReference type="EMBL" id="MFC6439487.1"/>
    </source>
</evidence>
<dbReference type="GO" id="GO:0004810">
    <property type="term" value="F:CCA tRNA nucleotidyltransferase activity"/>
    <property type="evidence" value="ECO:0007669"/>
    <property type="project" value="UniProtKB-EC"/>
</dbReference>
<dbReference type="InterPro" id="IPR032828">
    <property type="entry name" value="PolyA_RNA-bd"/>
</dbReference>
<dbReference type="HAMAP" id="MF_01261">
    <property type="entry name" value="CCA_bact_type1"/>
    <property type="match status" value="1"/>
</dbReference>
<feature type="binding site" evidence="12">
    <location>
        <position position="91"/>
    </location>
    <ligand>
        <name>ATP</name>
        <dbReference type="ChEBI" id="CHEBI:30616"/>
    </ligand>
</feature>
<dbReference type="PANTHER" id="PTHR47545">
    <property type="entry name" value="MULTIFUNCTIONAL CCA PROTEIN"/>
    <property type="match status" value="1"/>
</dbReference>
<dbReference type="Pfam" id="PF12627">
    <property type="entry name" value="PolyA_pol_RNAbd"/>
    <property type="match status" value="1"/>
</dbReference>
<evidence type="ECO:0000256" key="12">
    <source>
        <dbReference type="HAMAP-Rule" id="MF_01261"/>
    </source>
</evidence>
<dbReference type="Proteomes" id="UP001596364">
    <property type="component" value="Unassembled WGS sequence"/>
</dbReference>
<proteinExistence type="inferred from homology"/>
<evidence type="ECO:0000256" key="3">
    <source>
        <dbReference type="ARBA" id="ARBA00022694"/>
    </source>
</evidence>
<dbReference type="PROSITE" id="PS51831">
    <property type="entry name" value="HD"/>
    <property type="match status" value="1"/>
</dbReference>
<feature type="binding site" evidence="12">
    <location>
        <position position="11"/>
    </location>
    <ligand>
        <name>ATP</name>
        <dbReference type="ChEBI" id="CHEBI:30616"/>
    </ligand>
</feature>
<keyword evidence="8 12" id="KW-0378">Hydrolase</keyword>
<dbReference type="InterPro" id="IPR050124">
    <property type="entry name" value="tRNA_CCA-adding_enzyme"/>
</dbReference>
<comment type="catalytic activity">
    <reaction evidence="12">
        <text>a tRNA with a 3' CCA end + 2 CTP + ATP = a tRNA with a 3' CCACCA end + 3 diphosphate</text>
        <dbReference type="Rhea" id="RHEA:76235"/>
        <dbReference type="Rhea" id="RHEA-COMP:10468"/>
        <dbReference type="Rhea" id="RHEA-COMP:18655"/>
        <dbReference type="ChEBI" id="CHEBI:30616"/>
        <dbReference type="ChEBI" id="CHEBI:33019"/>
        <dbReference type="ChEBI" id="CHEBI:37563"/>
        <dbReference type="ChEBI" id="CHEBI:83071"/>
        <dbReference type="ChEBI" id="CHEBI:195187"/>
    </reaction>
</comment>
<dbReference type="InterPro" id="IPR043519">
    <property type="entry name" value="NT_sf"/>
</dbReference>
<dbReference type="Pfam" id="PF01966">
    <property type="entry name" value="HD"/>
    <property type="match status" value="1"/>
</dbReference>
<dbReference type="Pfam" id="PF01743">
    <property type="entry name" value="PolyA_pol"/>
    <property type="match status" value="1"/>
</dbReference>
<dbReference type="NCBIfam" id="NF008137">
    <property type="entry name" value="PRK10885.1"/>
    <property type="match status" value="1"/>
</dbReference>